<protein>
    <submittedName>
        <fullName evidence="4">Sugar transferase</fullName>
    </submittedName>
</protein>
<keyword evidence="4" id="KW-0808">Transferase</keyword>
<keyword evidence="2" id="KW-1133">Transmembrane helix</keyword>
<keyword evidence="2" id="KW-0812">Transmembrane</keyword>
<dbReference type="EMBL" id="JAEMHL010000002">
    <property type="protein sequence ID" value="MBJ6749702.1"/>
    <property type="molecule type" value="Genomic_DNA"/>
</dbReference>
<feature type="domain" description="Bacterial sugar transferase" evidence="3">
    <location>
        <begin position="3"/>
        <end position="195"/>
    </location>
</feature>
<keyword evidence="5" id="KW-1185">Reference proteome</keyword>
<dbReference type="PANTHER" id="PTHR30576">
    <property type="entry name" value="COLANIC BIOSYNTHESIS UDP-GLUCOSE LIPID CARRIER TRANSFERASE"/>
    <property type="match status" value="1"/>
</dbReference>
<accession>A0ABS0YCP9</accession>
<dbReference type="GO" id="GO:0016740">
    <property type="term" value="F:transferase activity"/>
    <property type="evidence" value="ECO:0007669"/>
    <property type="project" value="UniProtKB-KW"/>
</dbReference>
<evidence type="ECO:0000256" key="2">
    <source>
        <dbReference type="SAM" id="Phobius"/>
    </source>
</evidence>
<gene>
    <name evidence="4" type="ORF">JFN91_05710</name>
</gene>
<reference evidence="4 5" key="1">
    <citation type="submission" date="2020-12" db="EMBL/GenBank/DDBJ databases">
        <title>Geomonas sp. Red421, isolated from paddy soil.</title>
        <authorList>
            <person name="Xu Z."/>
            <person name="Zhang Z."/>
            <person name="Masuda Y."/>
            <person name="Itoh H."/>
            <person name="Senoo K."/>
        </authorList>
    </citation>
    <scope>NUCLEOTIDE SEQUENCE [LARGE SCALE GENOMIC DNA]</scope>
    <source>
        <strain evidence="4 5">Red421</strain>
    </source>
</reference>
<evidence type="ECO:0000313" key="4">
    <source>
        <dbReference type="EMBL" id="MBJ6749702.1"/>
    </source>
</evidence>
<dbReference type="Proteomes" id="UP000614714">
    <property type="component" value="Unassembled WGS sequence"/>
</dbReference>
<name>A0ABS0YCP9_9BACT</name>
<dbReference type="PANTHER" id="PTHR30576:SF20">
    <property type="entry name" value="QUINOVOSAMINEPHOSPHOTRANSFERAE-RELATED"/>
    <property type="match status" value="1"/>
</dbReference>
<dbReference type="InterPro" id="IPR003362">
    <property type="entry name" value="Bact_transf"/>
</dbReference>
<comment type="similarity">
    <text evidence="1">Belongs to the bacterial sugar transferase family.</text>
</comment>
<comment type="caution">
    <text evidence="4">The sequence shown here is derived from an EMBL/GenBank/DDBJ whole genome shotgun (WGS) entry which is preliminary data.</text>
</comment>
<evidence type="ECO:0000313" key="5">
    <source>
        <dbReference type="Proteomes" id="UP000614714"/>
    </source>
</evidence>
<proteinExistence type="inferred from homology"/>
<dbReference type="RefSeq" id="WP_199388223.1">
    <property type="nucleotide sequence ID" value="NZ_JAEMHL010000002.1"/>
</dbReference>
<sequence length="199" mass="23000">MIKRLFDLFFAGMGLILLAPLWLLVAFWIKYDSPGPVFFRQERVGRFGTPFRIFKFRTMCLDAEAKGRQLTVGDDPRITRSGAFLRKYKLDELPQLLNVVKGEMSLVGPRPEVPRYISLYPDELREIVLSVRPGITDYASIEYKDENTILGQAEDPDRAYVEEILPVKIGYYVRYIMERSFWVDLKLILATLVAIAGKR</sequence>
<feature type="transmembrane region" description="Helical" evidence="2">
    <location>
        <begin position="7"/>
        <end position="29"/>
    </location>
</feature>
<evidence type="ECO:0000259" key="3">
    <source>
        <dbReference type="Pfam" id="PF02397"/>
    </source>
</evidence>
<keyword evidence="2" id="KW-0472">Membrane</keyword>
<dbReference type="Pfam" id="PF02397">
    <property type="entry name" value="Bac_transf"/>
    <property type="match status" value="1"/>
</dbReference>
<organism evidence="4 5">
    <name type="scientific">Geomonas anaerohicana</name>
    <dbReference type="NCBI Taxonomy" id="2798583"/>
    <lineage>
        <taxon>Bacteria</taxon>
        <taxon>Pseudomonadati</taxon>
        <taxon>Thermodesulfobacteriota</taxon>
        <taxon>Desulfuromonadia</taxon>
        <taxon>Geobacterales</taxon>
        <taxon>Geobacteraceae</taxon>
        <taxon>Geomonas</taxon>
    </lineage>
</organism>
<evidence type="ECO:0000256" key="1">
    <source>
        <dbReference type="ARBA" id="ARBA00006464"/>
    </source>
</evidence>